<sequence>MNLRRDALQILKETSRTFYIPISLLPPGLQEAVASAYLCMRAIDEIEDHPELDNATKAKLLRTISLTLQAGVDGFAVDAFFAGFSGYENSLEEVTLRIREWSLLAPDTIAPRIWDATAAMADRMAYWAEKNWKIYTESDLDRYTFGVAGAVGLLLSDLWTWYDGTQTNRTQAIGFGRGLQAVNILRNHNEDLGRGVEFFPEGWSAENMQEYARRNLGLAEAYIKDLPTGPALDFCQIPFTLANGTLDALANGKEKLSRSDVFALIEQLISVNMKAS</sequence>
<dbReference type="GO" id="GO:0051996">
    <property type="term" value="F:squalene synthase [NAD(P)H] activity"/>
    <property type="evidence" value="ECO:0007669"/>
    <property type="project" value="InterPro"/>
</dbReference>
<dbReference type="InterPro" id="IPR002060">
    <property type="entry name" value="Squ/phyt_synthse"/>
</dbReference>
<dbReference type="InterPro" id="IPR044844">
    <property type="entry name" value="Trans_IPPS_euk-type"/>
</dbReference>
<name>A0A367R4C3_NOSPU</name>
<gene>
    <name evidence="1" type="ORF">A6769_33635</name>
</gene>
<organism evidence="1 2">
    <name type="scientific">Nostoc punctiforme NIES-2108</name>
    <dbReference type="NCBI Taxonomy" id="1356359"/>
    <lineage>
        <taxon>Bacteria</taxon>
        <taxon>Bacillati</taxon>
        <taxon>Cyanobacteriota</taxon>
        <taxon>Cyanophyceae</taxon>
        <taxon>Nostocales</taxon>
        <taxon>Nostocaceae</taxon>
        <taxon>Nostoc</taxon>
    </lineage>
</organism>
<dbReference type="PANTHER" id="PTHR11626">
    <property type="entry name" value="FARNESYL-DIPHOSPHATE FARNESYLTRANSFERASE"/>
    <property type="match status" value="1"/>
</dbReference>
<dbReference type="SUPFAM" id="SSF48576">
    <property type="entry name" value="Terpenoid synthases"/>
    <property type="match status" value="1"/>
</dbReference>
<protein>
    <submittedName>
        <fullName evidence="1">Phytoene synthase</fullName>
    </submittedName>
</protein>
<evidence type="ECO:0000313" key="1">
    <source>
        <dbReference type="EMBL" id="RCJ30463.1"/>
    </source>
</evidence>
<reference evidence="1 2" key="1">
    <citation type="submission" date="2016-04" db="EMBL/GenBank/DDBJ databases">
        <authorList>
            <person name="Evans L.H."/>
            <person name="Alamgir A."/>
            <person name="Owens N."/>
            <person name="Weber N.D."/>
            <person name="Virtaneva K."/>
            <person name="Barbian K."/>
            <person name="Babar A."/>
            <person name="Rosenke K."/>
        </authorList>
    </citation>
    <scope>NUCLEOTIDE SEQUENCE [LARGE SCALE GENOMIC DNA]</scope>
    <source>
        <strain evidence="1">NIES-2108</strain>
    </source>
</reference>
<dbReference type="Gene3D" id="1.10.600.10">
    <property type="entry name" value="Farnesyl Diphosphate Synthase"/>
    <property type="match status" value="1"/>
</dbReference>
<accession>A0A367R4C3</accession>
<comment type="caution">
    <text evidence="1">The sequence shown here is derived from an EMBL/GenBank/DDBJ whole genome shotgun (WGS) entry which is preliminary data.</text>
</comment>
<dbReference type="InterPro" id="IPR008949">
    <property type="entry name" value="Isoprenoid_synthase_dom_sf"/>
</dbReference>
<dbReference type="AlphaFoldDB" id="A0A367R4C3"/>
<dbReference type="Pfam" id="PF00494">
    <property type="entry name" value="SQS_PSY"/>
    <property type="match status" value="1"/>
</dbReference>
<dbReference type="Proteomes" id="UP000252085">
    <property type="component" value="Unassembled WGS sequence"/>
</dbReference>
<dbReference type="PANTHER" id="PTHR11626:SF2">
    <property type="entry name" value="SQUALENE SYNTHASE"/>
    <property type="match status" value="1"/>
</dbReference>
<dbReference type="EMBL" id="LXQE01000188">
    <property type="protein sequence ID" value="RCJ30463.1"/>
    <property type="molecule type" value="Genomic_DNA"/>
</dbReference>
<proteinExistence type="predicted"/>
<dbReference type="GO" id="GO:0045338">
    <property type="term" value="P:farnesyl diphosphate metabolic process"/>
    <property type="evidence" value="ECO:0007669"/>
    <property type="project" value="InterPro"/>
</dbReference>
<evidence type="ECO:0000313" key="2">
    <source>
        <dbReference type="Proteomes" id="UP000252085"/>
    </source>
</evidence>